<dbReference type="PANTHER" id="PTHR32246:SF130">
    <property type="entry name" value="CALCIUM-DEPENDENT LIPID-BINDING (CALB DOMAIN) FAMILY PROTEIN"/>
    <property type="match status" value="1"/>
</dbReference>
<dbReference type="GeneID" id="104728030"/>
<feature type="domain" description="C2" evidence="1">
    <location>
        <begin position="1"/>
        <end position="113"/>
    </location>
</feature>
<dbReference type="InterPro" id="IPR000008">
    <property type="entry name" value="C2_dom"/>
</dbReference>
<dbReference type="InterPro" id="IPR044750">
    <property type="entry name" value="C2_SRC2/BAP"/>
</dbReference>
<proteinExistence type="predicted"/>
<protein>
    <submittedName>
        <fullName evidence="3">Protein SRC2-like</fullName>
    </submittedName>
</protein>
<dbReference type="InterPro" id="IPR035892">
    <property type="entry name" value="C2_domain_sf"/>
</dbReference>
<dbReference type="Gene3D" id="2.60.40.150">
    <property type="entry name" value="C2 domain"/>
    <property type="match status" value="1"/>
</dbReference>
<dbReference type="RefSeq" id="XP_010445375.1">
    <property type="nucleotide sequence ID" value="XM_010447073.1"/>
</dbReference>
<dbReference type="PANTHER" id="PTHR32246">
    <property type="entry name" value="INGRESSION PROTEIN FIC1"/>
    <property type="match status" value="1"/>
</dbReference>
<dbReference type="CDD" id="cd04051">
    <property type="entry name" value="C2_SRC2_like"/>
    <property type="match status" value="1"/>
</dbReference>
<accession>A0ABM0US70</accession>
<reference evidence="3" key="2">
    <citation type="submission" date="2025-08" db="UniProtKB">
        <authorList>
            <consortium name="RefSeq"/>
        </authorList>
    </citation>
    <scope>IDENTIFICATION</scope>
    <source>
        <tissue evidence="3">Leaf</tissue>
    </source>
</reference>
<evidence type="ECO:0000313" key="3">
    <source>
        <dbReference type="RefSeq" id="XP_010445375.1"/>
    </source>
</evidence>
<keyword evidence="2" id="KW-1185">Reference proteome</keyword>
<dbReference type="SUPFAM" id="SSF49562">
    <property type="entry name" value="C2 domain (Calcium/lipid-binding domain, CaLB)"/>
    <property type="match status" value="1"/>
</dbReference>
<dbReference type="Pfam" id="PF00168">
    <property type="entry name" value="C2"/>
    <property type="match status" value="1"/>
</dbReference>
<evidence type="ECO:0000313" key="2">
    <source>
        <dbReference type="Proteomes" id="UP000694864"/>
    </source>
</evidence>
<dbReference type="Proteomes" id="UP000694864">
    <property type="component" value="Chromosome 11"/>
</dbReference>
<reference evidence="2" key="1">
    <citation type="journal article" date="2014" name="Nat. Commun.">
        <title>The emerging biofuel crop Camelina sativa retains a highly undifferentiated hexaploid genome structure.</title>
        <authorList>
            <person name="Kagale S."/>
            <person name="Koh C."/>
            <person name="Nixon J."/>
            <person name="Bollina V."/>
            <person name="Clarke W.E."/>
            <person name="Tuteja R."/>
            <person name="Spillane C."/>
            <person name="Robinson S.J."/>
            <person name="Links M.G."/>
            <person name="Clarke C."/>
            <person name="Higgins E.E."/>
            <person name="Huebert T."/>
            <person name="Sharpe A.G."/>
            <person name="Parkin I.A."/>
        </authorList>
    </citation>
    <scope>NUCLEOTIDE SEQUENCE [LARGE SCALE GENOMIC DNA]</scope>
    <source>
        <strain evidence="2">cv. DH55</strain>
    </source>
</reference>
<dbReference type="SMART" id="SM00239">
    <property type="entry name" value="C2"/>
    <property type="match status" value="1"/>
</dbReference>
<evidence type="ECO:0000259" key="1">
    <source>
        <dbReference type="PROSITE" id="PS50004"/>
    </source>
</evidence>
<name>A0ABM0US70_CAMSA</name>
<sequence>MANLTLELNINSASDLKHVNYITKMNVYAVITLEGDKHRKKQKVKTAVDRSGGSNPNWNHAIKFFVNERLALEGRLTLVVRLFSKRILGDKGIGSIEVKTTSKKLKGHLTFSYRFNGAHVLSGHGYHQAPTWAIPSQQVYGPYGYIPPPPPPNYGYQGLPTKNEARL</sequence>
<organism evidence="2 3">
    <name type="scientific">Camelina sativa</name>
    <name type="common">False flax</name>
    <name type="synonym">Myagrum sativum</name>
    <dbReference type="NCBI Taxonomy" id="90675"/>
    <lineage>
        <taxon>Eukaryota</taxon>
        <taxon>Viridiplantae</taxon>
        <taxon>Streptophyta</taxon>
        <taxon>Embryophyta</taxon>
        <taxon>Tracheophyta</taxon>
        <taxon>Spermatophyta</taxon>
        <taxon>Magnoliopsida</taxon>
        <taxon>eudicotyledons</taxon>
        <taxon>Gunneridae</taxon>
        <taxon>Pentapetalae</taxon>
        <taxon>rosids</taxon>
        <taxon>malvids</taxon>
        <taxon>Brassicales</taxon>
        <taxon>Brassicaceae</taxon>
        <taxon>Camelineae</taxon>
        <taxon>Camelina</taxon>
    </lineage>
</organism>
<gene>
    <name evidence="3" type="primary">LOC104728030</name>
</gene>
<dbReference type="PROSITE" id="PS50004">
    <property type="entry name" value="C2"/>
    <property type="match status" value="1"/>
</dbReference>